<protein>
    <submittedName>
        <fullName evidence="1">Uncharacterized protein</fullName>
    </submittedName>
</protein>
<name>A0A370G8W1_GLULI</name>
<organism evidence="1 2">
    <name type="scientific">Gluconacetobacter liquefaciens</name>
    <name type="common">Acetobacter liquefaciens</name>
    <dbReference type="NCBI Taxonomy" id="89584"/>
    <lineage>
        <taxon>Bacteria</taxon>
        <taxon>Pseudomonadati</taxon>
        <taxon>Pseudomonadota</taxon>
        <taxon>Alphaproteobacteria</taxon>
        <taxon>Acetobacterales</taxon>
        <taxon>Acetobacteraceae</taxon>
        <taxon>Gluconacetobacter</taxon>
    </lineage>
</organism>
<reference evidence="1 2" key="1">
    <citation type="submission" date="2018-07" db="EMBL/GenBank/DDBJ databases">
        <title>Genomic Encyclopedia of Type Strains, Phase IV (KMG-IV): sequencing the most valuable type-strain genomes for metagenomic binning, comparative biology and taxonomic classification.</title>
        <authorList>
            <person name="Goeker M."/>
        </authorList>
    </citation>
    <scope>NUCLEOTIDE SEQUENCE [LARGE SCALE GENOMIC DNA]</scope>
    <source>
        <strain evidence="1 2">DSM 5603</strain>
    </source>
</reference>
<proteinExistence type="predicted"/>
<keyword evidence="2" id="KW-1185">Reference proteome</keyword>
<gene>
    <name evidence="1" type="ORF">C7453_102367</name>
</gene>
<dbReference type="Proteomes" id="UP000254958">
    <property type="component" value="Unassembled WGS sequence"/>
</dbReference>
<dbReference type="EMBL" id="QQAW01000002">
    <property type="protein sequence ID" value="RDI39576.1"/>
    <property type="molecule type" value="Genomic_DNA"/>
</dbReference>
<accession>A0A370G8W1</accession>
<dbReference type="AlphaFoldDB" id="A0A370G8W1"/>
<sequence length="65" mass="6933">MFGHVTIGVDAPWPVAAATRGPPVHVPMMGCGSDYFGAYLRDPNGDKLHIICRGVKEQGLVLPTD</sequence>
<evidence type="ECO:0000313" key="2">
    <source>
        <dbReference type="Proteomes" id="UP000254958"/>
    </source>
</evidence>
<comment type="caution">
    <text evidence="1">The sequence shown here is derived from an EMBL/GenBank/DDBJ whole genome shotgun (WGS) entry which is preliminary data.</text>
</comment>
<evidence type="ECO:0000313" key="1">
    <source>
        <dbReference type="EMBL" id="RDI39576.1"/>
    </source>
</evidence>